<protein>
    <submittedName>
        <fullName evidence="1">Uncharacterized protein</fullName>
    </submittedName>
</protein>
<reference evidence="1" key="1">
    <citation type="submission" date="2023-01" db="EMBL/GenBank/DDBJ databases">
        <authorList>
            <person name="Van Ghelder C."/>
            <person name="Rancurel C."/>
        </authorList>
    </citation>
    <scope>NUCLEOTIDE SEQUENCE</scope>
    <source>
        <strain evidence="1">CNCM I-4278</strain>
    </source>
</reference>
<accession>A0A9W4UUE2</accession>
<evidence type="ECO:0000313" key="2">
    <source>
        <dbReference type="Proteomes" id="UP001152607"/>
    </source>
</evidence>
<name>A0A9W4UUE2_9PLEO</name>
<comment type="caution">
    <text evidence="1">The sequence shown here is derived from an EMBL/GenBank/DDBJ whole genome shotgun (WGS) entry which is preliminary data.</text>
</comment>
<organism evidence="1 2">
    <name type="scientific">Periconia digitata</name>
    <dbReference type="NCBI Taxonomy" id="1303443"/>
    <lineage>
        <taxon>Eukaryota</taxon>
        <taxon>Fungi</taxon>
        <taxon>Dikarya</taxon>
        <taxon>Ascomycota</taxon>
        <taxon>Pezizomycotina</taxon>
        <taxon>Dothideomycetes</taxon>
        <taxon>Pleosporomycetidae</taxon>
        <taxon>Pleosporales</taxon>
        <taxon>Massarineae</taxon>
        <taxon>Periconiaceae</taxon>
        <taxon>Periconia</taxon>
    </lineage>
</organism>
<dbReference type="AlphaFoldDB" id="A0A9W4UUE2"/>
<evidence type="ECO:0000313" key="1">
    <source>
        <dbReference type="EMBL" id="CAI6341337.1"/>
    </source>
</evidence>
<dbReference type="Proteomes" id="UP001152607">
    <property type="component" value="Unassembled WGS sequence"/>
</dbReference>
<gene>
    <name evidence="1" type="ORF">PDIGIT_LOCUS14533</name>
</gene>
<keyword evidence="2" id="KW-1185">Reference proteome</keyword>
<sequence length="133" mass="15538">MKLEKEGFRVRLLLTENRRPVLLARRSTIHTHEDISVCQSARLVAVNLQLRWFEISITHIRLEKIAQRHKSNGRCISKQNEYVLRKPPWRRFDPFLKYAAGLWNWPPSKPFNTTSKRYGCDGGIQALEPSLGV</sequence>
<proteinExistence type="predicted"/>
<dbReference type="EMBL" id="CAOQHR010000011">
    <property type="protein sequence ID" value="CAI6341337.1"/>
    <property type="molecule type" value="Genomic_DNA"/>
</dbReference>